<dbReference type="PANTHER" id="PTHR34820:SF4">
    <property type="entry name" value="INNER MEMBRANE PROTEIN YEBZ"/>
    <property type="match status" value="1"/>
</dbReference>
<accession>A0A543A436</accession>
<sequence length="633" mass="65115">MIRSLVVLAAVCIVLLSLPSPAQAHATLLFTTPTANGAVPTSPRQIQLVFDQAVAPAGSALTITGPDGAAPVGAVRLSRGDRVLSVPLLSRLEPGEYEVAWAVTARDGDSMAAEFRFAVGSSAGLTLGPQTPQTPGATPTGVLRWLLFAGLALLLGGLVGEHLARRTSEPDDPRPLLRTGGGLALLGAVGLALVQAGGGSLSSGVTRVGVLVDSAPGRLAAGEVALALVVLASRRRTVLIAGTVGIAILEGLRAHPQAELPGWGAVFLSLHLLAAAVWLGALVHTVRVALRRGGPGARDAFVTYARPALWVVVAVLVAGTLAAAPLVPLGDIVPMLTDTSYGRWLAAKLGLVLVAVALALAARWFLRRGARQPSVAAHLEIGALAGVLVASSALTALAPPTPEDAPLPFPPPPSGEVVALGTRAGWIGIGATASQGQLVIRLVTPDTAATSADTGSNRYTLSGNVTPPRQAPVKLRFRECGEGCFVTPIDWSPGSSTVTLYVDDEEFDGGTAALLVPWPARPAPDLLKKAVAATEREPRVVVHEQVTSDTSIGAAGRSAIPLTGREYLGTGPFGSGVAPVVIRLDDNTLALGYPAEATYVQLTLDHHDRIVQEVLAAPNHLVTRTLIYPEHGD</sequence>
<evidence type="ECO:0000256" key="7">
    <source>
        <dbReference type="ARBA" id="ARBA00023008"/>
    </source>
</evidence>
<feature type="transmembrane region" description="Helical" evidence="9">
    <location>
        <begin position="262"/>
        <end position="283"/>
    </location>
</feature>
<keyword evidence="4" id="KW-0479">Metal-binding</keyword>
<dbReference type="GO" id="GO:0005886">
    <property type="term" value="C:plasma membrane"/>
    <property type="evidence" value="ECO:0007669"/>
    <property type="project" value="UniProtKB-SubCell"/>
</dbReference>
<evidence type="ECO:0000256" key="4">
    <source>
        <dbReference type="ARBA" id="ARBA00022723"/>
    </source>
</evidence>
<evidence type="ECO:0000256" key="6">
    <source>
        <dbReference type="ARBA" id="ARBA00022989"/>
    </source>
</evidence>
<feature type="chain" id="PRO_5022088005" evidence="10">
    <location>
        <begin position="25"/>
        <end position="633"/>
    </location>
</feature>
<feature type="domain" description="CopC" evidence="11">
    <location>
        <begin position="25"/>
        <end position="119"/>
    </location>
</feature>
<keyword evidence="3 9" id="KW-0812">Transmembrane</keyword>
<evidence type="ECO:0000259" key="12">
    <source>
        <dbReference type="Pfam" id="PF05425"/>
    </source>
</evidence>
<evidence type="ECO:0000256" key="1">
    <source>
        <dbReference type="ARBA" id="ARBA00004651"/>
    </source>
</evidence>
<evidence type="ECO:0000313" key="14">
    <source>
        <dbReference type="Proteomes" id="UP000320209"/>
    </source>
</evidence>
<dbReference type="GO" id="GO:0006825">
    <property type="term" value="P:copper ion transport"/>
    <property type="evidence" value="ECO:0007669"/>
    <property type="project" value="InterPro"/>
</dbReference>
<dbReference type="InterPro" id="IPR007348">
    <property type="entry name" value="CopC_dom"/>
</dbReference>
<feature type="transmembrane region" description="Helical" evidence="9">
    <location>
        <begin position="215"/>
        <end position="231"/>
    </location>
</feature>
<dbReference type="Proteomes" id="UP000320209">
    <property type="component" value="Unassembled WGS sequence"/>
</dbReference>
<dbReference type="SUPFAM" id="SSF81296">
    <property type="entry name" value="E set domains"/>
    <property type="match status" value="1"/>
</dbReference>
<feature type="transmembrane region" description="Helical" evidence="9">
    <location>
        <begin position="304"/>
        <end position="324"/>
    </location>
</feature>
<keyword evidence="2" id="KW-1003">Cell membrane</keyword>
<keyword evidence="5 10" id="KW-0732">Signal</keyword>
<dbReference type="EMBL" id="VFOV01000001">
    <property type="protein sequence ID" value="TQL67226.1"/>
    <property type="molecule type" value="Genomic_DNA"/>
</dbReference>
<organism evidence="13 14">
    <name type="scientific">Nocardioides albertanoniae</name>
    <dbReference type="NCBI Taxonomy" id="1175486"/>
    <lineage>
        <taxon>Bacteria</taxon>
        <taxon>Bacillati</taxon>
        <taxon>Actinomycetota</taxon>
        <taxon>Actinomycetes</taxon>
        <taxon>Propionibacteriales</taxon>
        <taxon>Nocardioidaceae</taxon>
        <taxon>Nocardioides</taxon>
    </lineage>
</organism>
<evidence type="ECO:0000256" key="8">
    <source>
        <dbReference type="ARBA" id="ARBA00023136"/>
    </source>
</evidence>
<dbReference type="AlphaFoldDB" id="A0A543A436"/>
<proteinExistence type="predicted"/>
<feature type="transmembrane region" description="Helical" evidence="9">
    <location>
        <begin position="344"/>
        <end position="366"/>
    </location>
</feature>
<feature type="transmembrane region" description="Helical" evidence="9">
    <location>
        <begin position="176"/>
        <end position="195"/>
    </location>
</feature>
<evidence type="ECO:0000256" key="9">
    <source>
        <dbReference type="SAM" id="Phobius"/>
    </source>
</evidence>
<dbReference type="GO" id="GO:0005507">
    <property type="term" value="F:copper ion binding"/>
    <property type="evidence" value="ECO:0007669"/>
    <property type="project" value="InterPro"/>
</dbReference>
<name>A0A543A436_9ACTN</name>
<keyword evidence="8 9" id="KW-0472">Membrane</keyword>
<evidence type="ECO:0000256" key="2">
    <source>
        <dbReference type="ARBA" id="ARBA00022475"/>
    </source>
</evidence>
<keyword evidence="14" id="KW-1185">Reference proteome</keyword>
<feature type="domain" description="Copper resistance protein D" evidence="12">
    <location>
        <begin position="303"/>
        <end position="389"/>
    </location>
</feature>
<evidence type="ECO:0000256" key="3">
    <source>
        <dbReference type="ARBA" id="ARBA00022692"/>
    </source>
</evidence>
<feature type="transmembrane region" description="Helical" evidence="9">
    <location>
        <begin position="238"/>
        <end position="256"/>
    </location>
</feature>
<feature type="transmembrane region" description="Helical" evidence="9">
    <location>
        <begin position="142"/>
        <end position="164"/>
    </location>
</feature>
<evidence type="ECO:0000256" key="10">
    <source>
        <dbReference type="SAM" id="SignalP"/>
    </source>
</evidence>
<gene>
    <name evidence="13" type="ORF">FB381_1099</name>
</gene>
<evidence type="ECO:0000256" key="5">
    <source>
        <dbReference type="ARBA" id="ARBA00022729"/>
    </source>
</evidence>
<keyword evidence="7" id="KW-0186">Copper</keyword>
<feature type="signal peptide" evidence="10">
    <location>
        <begin position="1"/>
        <end position="24"/>
    </location>
</feature>
<evidence type="ECO:0000259" key="11">
    <source>
        <dbReference type="Pfam" id="PF04234"/>
    </source>
</evidence>
<dbReference type="PANTHER" id="PTHR34820">
    <property type="entry name" value="INNER MEMBRANE PROTEIN YEBZ"/>
    <property type="match status" value="1"/>
</dbReference>
<feature type="transmembrane region" description="Helical" evidence="9">
    <location>
        <begin position="378"/>
        <end position="398"/>
    </location>
</feature>
<dbReference type="Gene3D" id="2.60.40.1220">
    <property type="match status" value="1"/>
</dbReference>
<reference evidence="13 14" key="1">
    <citation type="submission" date="2019-06" db="EMBL/GenBank/DDBJ databases">
        <title>Sequencing the genomes of 1000 actinobacteria strains.</title>
        <authorList>
            <person name="Klenk H.-P."/>
        </authorList>
    </citation>
    <scope>NUCLEOTIDE SEQUENCE [LARGE SCALE GENOMIC DNA]</scope>
    <source>
        <strain evidence="13 14">DSM 25218</strain>
    </source>
</reference>
<dbReference type="Pfam" id="PF04234">
    <property type="entry name" value="CopC"/>
    <property type="match status" value="1"/>
</dbReference>
<dbReference type="Pfam" id="PF05425">
    <property type="entry name" value="CopD"/>
    <property type="match status" value="1"/>
</dbReference>
<dbReference type="InterPro" id="IPR032694">
    <property type="entry name" value="CopC/D"/>
</dbReference>
<comment type="caution">
    <text evidence="13">The sequence shown here is derived from an EMBL/GenBank/DDBJ whole genome shotgun (WGS) entry which is preliminary data.</text>
</comment>
<keyword evidence="6 9" id="KW-1133">Transmembrane helix</keyword>
<evidence type="ECO:0000313" key="13">
    <source>
        <dbReference type="EMBL" id="TQL67226.1"/>
    </source>
</evidence>
<dbReference type="InterPro" id="IPR008457">
    <property type="entry name" value="Cu-R_CopD_dom"/>
</dbReference>
<dbReference type="GO" id="GO:0042597">
    <property type="term" value="C:periplasmic space"/>
    <property type="evidence" value="ECO:0007669"/>
    <property type="project" value="InterPro"/>
</dbReference>
<dbReference type="InterPro" id="IPR014755">
    <property type="entry name" value="Cu-Rt/internalin_Ig-like"/>
</dbReference>
<dbReference type="InterPro" id="IPR014756">
    <property type="entry name" value="Ig_E-set"/>
</dbReference>
<dbReference type="GO" id="GO:0046688">
    <property type="term" value="P:response to copper ion"/>
    <property type="evidence" value="ECO:0007669"/>
    <property type="project" value="InterPro"/>
</dbReference>
<protein>
    <submittedName>
        <fullName evidence="13">Copper transport protein</fullName>
    </submittedName>
</protein>
<comment type="subcellular location">
    <subcellularLocation>
        <location evidence="1">Cell membrane</location>
        <topology evidence="1">Multi-pass membrane protein</topology>
    </subcellularLocation>
</comment>